<dbReference type="KEGG" id="fwa:DCMF_22740"/>
<proteinExistence type="predicted"/>
<dbReference type="AlphaFoldDB" id="A0A3G1KXM1"/>
<evidence type="ECO:0000313" key="1">
    <source>
        <dbReference type="EMBL" id="ATW27191.1"/>
    </source>
</evidence>
<keyword evidence="2" id="KW-1185">Reference proteome</keyword>
<name>A0A3G1KXM1_FORW1</name>
<sequence>MKIKLSLACGDYDRTRALIDGTVRIQGIEFIPVILSSPERHKRMLKWEEFDVCELSMSSYLVAHEQNRDYVAIPVFPHRRFRHGYLFVREDSEIRHPLDLVHKRIGVRRFQNTAGLWLRGILEEYYGVERKNVHWVTEDDEELDIVFPPGLDVRRIGPEDKNLDQCLLKGSIDALIYPQETLSLNQKDGTRRLFDNYAAEEMTYFKNTGIFPIMHTVVIHKRILDRYPWVAGEIYKAFCHAKKECYKYLRDQRKSSLVWHNHYLQEEMGMFGGDPWPYNLKDNEKALNTMIGYSLADGLIKKKPQLDDLFVSSTLEAEKDEQ</sequence>
<dbReference type="RefSeq" id="WP_148136540.1">
    <property type="nucleotide sequence ID" value="NZ_CP017634.1"/>
</dbReference>
<accession>A0A3G1KXM1</accession>
<evidence type="ECO:0000313" key="2">
    <source>
        <dbReference type="Proteomes" id="UP000323521"/>
    </source>
</evidence>
<dbReference type="Proteomes" id="UP000323521">
    <property type="component" value="Chromosome"/>
</dbReference>
<protein>
    <recommendedName>
        <fullName evidence="3">ABC transporter substrate-binding protein</fullName>
    </recommendedName>
</protein>
<organism evidence="1 2">
    <name type="scientific">Formimonas warabiya</name>
    <dbReference type="NCBI Taxonomy" id="1761012"/>
    <lineage>
        <taxon>Bacteria</taxon>
        <taxon>Bacillati</taxon>
        <taxon>Bacillota</taxon>
        <taxon>Clostridia</taxon>
        <taxon>Eubacteriales</taxon>
        <taxon>Peptococcaceae</taxon>
        <taxon>Candidatus Formimonas</taxon>
    </lineage>
</organism>
<dbReference type="SUPFAM" id="SSF53850">
    <property type="entry name" value="Periplasmic binding protein-like II"/>
    <property type="match status" value="1"/>
</dbReference>
<dbReference type="OrthoDB" id="8689594at2"/>
<reference evidence="1 2" key="1">
    <citation type="submission" date="2016-10" db="EMBL/GenBank/DDBJ databases">
        <title>Complete Genome Sequence of Peptococcaceae strain DCMF.</title>
        <authorList>
            <person name="Edwards R.J."/>
            <person name="Holland S.I."/>
            <person name="Deshpande N.P."/>
            <person name="Wong Y.K."/>
            <person name="Ertan H."/>
            <person name="Manefield M."/>
            <person name="Russell T.L."/>
            <person name="Lee M.J."/>
        </authorList>
    </citation>
    <scope>NUCLEOTIDE SEQUENCE [LARGE SCALE GENOMIC DNA]</scope>
    <source>
        <strain evidence="1 2">DCMF</strain>
    </source>
</reference>
<gene>
    <name evidence="1" type="ORF">DCMF_22740</name>
</gene>
<evidence type="ECO:0008006" key="3">
    <source>
        <dbReference type="Google" id="ProtNLM"/>
    </source>
</evidence>
<dbReference type="Gene3D" id="3.40.190.10">
    <property type="entry name" value="Periplasmic binding protein-like II"/>
    <property type="match status" value="1"/>
</dbReference>
<dbReference type="EMBL" id="CP017634">
    <property type="protein sequence ID" value="ATW27191.1"/>
    <property type="molecule type" value="Genomic_DNA"/>
</dbReference>